<keyword evidence="3" id="KW-1185">Reference proteome</keyword>
<dbReference type="EMBL" id="JAMYPJ010000033">
    <property type="protein sequence ID" value="MER8935505.1"/>
    <property type="molecule type" value="Genomic_DNA"/>
</dbReference>
<sequence length="125" mass="14354">MGRIIGDFEKAGDLVQKEWRRELHSRKSRDVMHLVVSAHPGTDRIAFQAAVRDFLGEQFGRHRYVFALHDPADDTREVWRGGRRPHVHAHAIVTMRSDTGERVVASPQVFRQWRALMAEKAGSMV</sequence>
<evidence type="ECO:0000313" key="2">
    <source>
        <dbReference type="EMBL" id="MER8935505.1"/>
    </source>
</evidence>
<evidence type="ECO:0000313" key="3">
    <source>
        <dbReference type="Proteomes" id="UP001464387"/>
    </source>
</evidence>
<name>A0ABV1YK14_9HYPH</name>
<reference evidence="2 3" key="1">
    <citation type="journal article" date="2024" name="Proc. Natl. Acad. Sci. U.S.A.">
        <title>The evolutionary genomics of adaptation to stress in wild rhizobium bacteria.</title>
        <authorList>
            <person name="Kehlet-Delgado H."/>
            <person name="Montoya A.P."/>
            <person name="Jensen K.T."/>
            <person name="Wendlandt C.E."/>
            <person name="Dexheimer C."/>
            <person name="Roberts M."/>
            <person name="Torres Martinez L."/>
            <person name="Friesen M.L."/>
            <person name="Griffitts J.S."/>
            <person name="Porter S.S."/>
        </authorList>
    </citation>
    <scope>NUCLEOTIDE SEQUENCE [LARGE SCALE GENOMIC DNA]</scope>
    <source>
        <strain evidence="2 3">M0729</strain>
    </source>
</reference>
<protein>
    <recommendedName>
        <fullName evidence="1">MobA/VirD2-like nuclease domain-containing protein</fullName>
    </recommendedName>
</protein>
<gene>
    <name evidence="2" type="ORF">NKI33_21430</name>
</gene>
<accession>A0ABV1YK14</accession>
<dbReference type="Pfam" id="PF03432">
    <property type="entry name" value="Relaxase"/>
    <property type="match status" value="1"/>
</dbReference>
<dbReference type="RefSeq" id="WP_352570038.1">
    <property type="nucleotide sequence ID" value="NZ_JAMYMT010000027.1"/>
</dbReference>
<dbReference type="InterPro" id="IPR005094">
    <property type="entry name" value="Endonuclease_MobA/VirD2"/>
</dbReference>
<comment type="caution">
    <text evidence="2">The sequence shown here is derived from an EMBL/GenBank/DDBJ whole genome shotgun (WGS) entry which is preliminary data.</text>
</comment>
<feature type="domain" description="MobA/VirD2-like nuclease" evidence="1">
    <location>
        <begin position="19"/>
        <end position="119"/>
    </location>
</feature>
<proteinExistence type="predicted"/>
<dbReference type="Proteomes" id="UP001464387">
    <property type="component" value="Unassembled WGS sequence"/>
</dbReference>
<organism evidence="2 3">
    <name type="scientific">Mesorhizobium opportunistum</name>
    <dbReference type="NCBI Taxonomy" id="593909"/>
    <lineage>
        <taxon>Bacteria</taxon>
        <taxon>Pseudomonadati</taxon>
        <taxon>Pseudomonadota</taxon>
        <taxon>Alphaproteobacteria</taxon>
        <taxon>Hyphomicrobiales</taxon>
        <taxon>Phyllobacteriaceae</taxon>
        <taxon>Mesorhizobium</taxon>
    </lineage>
</organism>
<evidence type="ECO:0000259" key="1">
    <source>
        <dbReference type="Pfam" id="PF03432"/>
    </source>
</evidence>